<dbReference type="SMART" id="SM00797">
    <property type="entry name" value="AHS2"/>
    <property type="match status" value="1"/>
</dbReference>
<feature type="domain" description="Carboxyltransferase" evidence="4">
    <location>
        <begin position="24"/>
        <end position="315"/>
    </location>
</feature>
<dbReference type="Gene3D" id="2.40.100.10">
    <property type="entry name" value="Cyclophilin-like"/>
    <property type="match status" value="1"/>
</dbReference>
<dbReference type="InterPro" id="IPR029000">
    <property type="entry name" value="Cyclophilin-like_dom_sf"/>
</dbReference>
<dbReference type="EMBL" id="CP013023">
    <property type="protein sequence ID" value="ANF96769.1"/>
    <property type="molecule type" value="Genomic_DNA"/>
</dbReference>
<dbReference type="STRING" id="1616788.AR543_12605"/>
<gene>
    <name evidence="5" type="ORF">AR543_12605</name>
</gene>
<evidence type="ECO:0000256" key="3">
    <source>
        <dbReference type="ARBA" id="ARBA00022840"/>
    </source>
</evidence>
<accession>A0A172ZGW2</accession>
<protein>
    <submittedName>
        <fullName evidence="5">Urea amidolyase</fullName>
    </submittedName>
</protein>
<dbReference type="AlphaFoldDB" id="A0A172ZGW2"/>
<dbReference type="NCBIfam" id="TIGR00724">
    <property type="entry name" value="urea_amlyse_rel"/>
    <property type="match status" value="1"/>
</dbReference>
<keyword evidence="2" id="KW-0378">Hydrolase</keyword>
<dbReference type="InterPro" id="IPR003778">
    <property type="entry name" value="CT_A_B"/>
</dbReference>
<dbReference type="OrthoDB" id="9782422at2"/>
<dbReference type="PANTHER" id="PTHR43309">
    <property type="entry name" value="5-OXOPROLINASE SUBUNIT C"/>
    <property type="match status" value="1"/>
</dbReference>
<sequence>MSIIVEKLGLLTTIQDIGRTGYGRDGVSITGAMDRPAHVIANWLVGNTGHEPALEITLAGFVAEFTADCWIAVTGGQLTPMIDGQLLPMWRPVYVRQGSRLSFKKVESGCRAYLAVAGGWDVPSVMGSASTYLRAGIGGYRGRALREGDLLGTSTEHCMLPELSDELDRDSSLYAVPWQVSPLLLPSQTGKPVIRILPGRQWEDFTAASRHSLLEESYRVTPQSDRMGYRLSGSALELESSQEYLSEAVTHGTIQVPADGQPIVLMSDRQTLGGYAKIAQVISLDLPVMAQLAPGDYIRFEKVSIAEAQQWYGTWVRELRVLRKMIEQKLKELH</sequence>
<proteinExistence type="predicted"/>
<dbReference type="GO" id="GO:0016829">
    <property type="term" value="F:lyase activity"/>
    <property type="evidence" value="ECO:0007669"/>
    <property type="project" value="UniProtKB-KW"/>
</dbReference>
<dbReference type="KEGG" id="pbv:AR543_12605"/>
<keyword evidence="3" id="KW-0067">ATP-binding</keyword>
<dbReference type="Proteomes" id="UP000078148">
    <property type="component" value="Chromosome"/>
</dbReference>
<evidence type="ECO:0000256" key="1">
    <source>
        <dbReference type="ARBA" id="ARBA00022741"/>
    </source>
</evidence>
<evidence type="ECO:0000256" key="2">
    <source>
        <dbReference type="ARBA" id="ARBA00022801"/>
    </source>
</evidence>
<reference evidence="6" key="1">
    <citation type="submission" date="2015-10" db="EMBL/GenBank/DDBJ databases">
        <title>Genome of Paenibacillus bovis sp. nov.</title>
        <authorList>
            <person name="Wu Z."/>
            <person name="Gao C."/>
            <person name="Liu Z."/>
            <person name="Zheng H."/>
        </authorList>
    </citation>
    <scope>NUCLEOTIDE SEQUENCE [LARGE SCALE GENOMIC DNA]</scope>
    <source>
        <strain evidence="6">BD3526</strain>
    </source>
</reference>
<dbReference type="InterPro" id="IPR052708">
    <property type="entry name" value="PxpC"/>
</dbReference>
<dbReference type="GO" id="GO:0005524">
    <property type="term" value="F:ATP binding"/>
    <property type="evidence" value="ECO:0007669"/>
    <property type="project" value="UniProtKB-KW"/>
</dbReference>
<evidence type="ECO:0000259" key="4">
    <source>
        <dbReference type="SMART" id="SM00797"/>
    </source>
</evidence>
<dbReference type="Pfam" id="PF02626">
    <property type="entry name" value="CT_A_B"/>
    <property type="match status" value="1"/>
</dbReference>
<evidence type="ECO:0000313" key="5">
    <source>
        <dbReference type="EMBL" id="ANF96769.1"/>
    </source>
</evidence>
<keyword evidence="6" id="KW-1185">Reference proteome</keyword>
<dbReference type="PANTHER" id="PTHR43309:SF5">
    <property type="entry name" value="5-OXOPROLINASE SUBUNIT C"/>
    <property type="match status" value="1"/>
</dbReference>
<keyword evidence="1" id="KW-0547">Nucleotide-binding</keyword>
<reference evidence="5 6" key="2">
    <citation type="journal article" date="2016" name="Int. J. Syst. Evol. Microbiol.">
        <title>Paenibacillus bovis sp. nov., isolated from raw yak (Bos grunniens) milk.</title>
        <authorList>
            <person name="Gao C."/>
            <person name="Han J."/>
            <person name="Liu Z."/>
            <person name="Xu X."/>
            <person name="Hang F."/>
            <person name="Wu Z."/>
        </authorList>
    </citation>
    <scope>NUCLEOTIDE SEQUENCE [LARGE SCALE GENOMIC DNA]</scope>
    <source>
        <strain evidence="5 6">BD3526</strain>
    </source>
</reference>
<dbReference type="GO" id="GO:0016787">
    <property type="term" value="F:hydrolase activity"/>
    <property type="evidence" value="ECO:0007669"/>
    <property type="project" value="UniProtKB-KW"/>
</dbReference>
<keyword evidence="5" id="KW-0456">Lyase</keyword>
<evidence type="ECO:0000313" key="6">
    <source>
        <dbReference type="Proteomes" id="UP000078148"/>
    </source>
</evidence>
<dbReference type="RefSeq" id="WP_060534873.1">
    <property type="nucleotide sequence ID" value="NZ_CP013023.1"/>
</dbReference>
<name>A0A172ZGW2_9BACL</name>
<organism evidence="5 6">
    <name type="scientific">Paenibacillus bovis</name>
    <dbReference type="NCBI Taxonomy" id="1616788"/>
    <lineage>
        <taxon>Bacteria</taxon>
        <taxon>Bacillati</taxon>
        <taxon>Bacillota</taxon>
        <taxon>Bacilli</taxon>
        <taxon>Bacillales</taxon>
        <taxon>Paenibacillaceae</taxon>
        <taxon>Paenibacillus</taxon>
    </lineage>
</organism>
<dbReference type="SUPFAM" id="SSF50891">
    <property type="entry name" value="Cyclophilin-like"/>
    <property type="match status" value="1"/>
</dbReference>